<keyword evidence="2 4" id="KW-0442">Lipid degradation</keyword>
<feature type="active site" description="Charge relay system" evidence="5">
    <location>
        <position position="317"/>
    </location>
</feature>
<reference evidence="7" key="1">
    <citation type="journal article" date="2014" name="Genome Announc.">
        <title>Draft genome sequence of Rhodosporidium toruloides CECT1137, an oleaginous yeast of biotechnological interest.</title>
        <authorList>
            <person name="Morin N."/>
            <person name="Calcas X."/>
            <person name="Devillers H."/>
            <person name="Durrens P."/>
            <person name="Sherman D.J."/>
            <person name="Nicaud J.-M."/>
            <person name="Neuveglise C."/>
        </authorList>
    </citation>
    <scope>NUCLEOTIDE SEQUENCE</scope>
    <source>
        <strain evidence="7">CECT1137</strain>
    </source>
</reference>
<evidence type="ECO:0000256" key="6">
    <source>
        <dbReference type="SAM" id="MobiDB-lite"/>
    </source>
</evidence>
<evidence type="ECO:0000313" key="7">
    <source>
        <dbReference type="EMBL" id="CDR36045.1"/>
    </source>
</evidence>
<feature type="region of interest" description="Disordered" evidence="6">
    <location>
        <begin position="468"/>
        <end position="493"/>
    </location>
</feature>
<accession>A0A061AL53</accession>
<evidence type="ECO:0000256" key="1">
    <source>
        <dbReference type="ARBA" id="ARBA00022801"/>
    </source>
</evidence>
<feature type="compositionally biased region" description="Basic and acidic residues" evidence="6">
    <location>
        <begin position="468"/>
        <end position="491"/>
    </location>
</feature>
<organism evidence="7">
    <name type="scientific">Rhodotorula toruloides</name>
    <name type="common">Yeast</name>
    <name type="synonym">Rhodosporidium toruloides</name>
    <dbReference type="NCBI Taxonomy" id="5286"/>
    <lineage>
        <taxon>Eukaryota</taxon>
        <taxon>Fungi</taxon>
        <taxon>Dikarya</taxon>
        <taxon>Basidiomycota</taxon>
        <taxon>Pucciniomycotina</taxon>
        <taxon>Microbotryomycetes</taxon>
        <taxon>Sporidiobolales</taxon>
        <taxon>Sporidiobolaceae</taxon>
        <taxon>Rhodotorula</taxon>
    </lineage>
</organism>
<dbReference type="InterPro" id="IPR029058">
    <property type="entry name" value="AB_hydrolase_fold"/>
</dbReference>
<comment type="catalytic activity">
    <reaction evidence="4">
        <text>a 1-O-alkyl-2-acetyl-sn-glycero-3-phosphocholine + H2O = a 1-O-alkyl-sn-glycero-3-phosphocholine + acetate + H(+)</text>
        <dbReference type="Rhea" id="RHEA:17777"/>
        <dbReference type="ChEBI" id="CHEBI:15377"/>
        <dbReference type="ChEBI" id="CHEBI:15378"/>
        <dbReference type="ChEBI" id="CHEBI:30089"/>
        <dbReference type="ChEBI" id="CHEBI:30909"/>
        <dbReference type="ChEBI" id="CHEBI:36707"/>
        <dbReference type="EC" id="3.1.1.47"/>
    </reaction>
</comment>
<evidence type="ECO:0000256" key="4">
    <source>
        <dbReference type="PIRNR" id="PIRNR018169"/>
    </source>
</evidence>
<feature type="compositionally biased region" description="Polar residues" evidence="6">
    <location>
        <begin position="127"/>
        <end position="136"/>
    </location>
</feature>
<dbReference type="Gene3D" id="3.40.50.1820">
    <property type="entry name" value="alpha/beta hydrolase"/>
    <property type="match status" value="1"/>
</dbReference>
<dbReference type="EMBL" id="LK052936">
    <property type="protein sequence ID" value="CDR36045.1"/>
    <property type="molecule type" value="Genomic_DNA"/>
</dbReference>
<dbReference type="InterPro" id="IPR016715">
    <property type="entry name" value="PAF_acetylhydro_eukaryote"/>
</dbReference>
<feature type="region of interest" description="Disordered" evidence="6">
    <location>
        <begin position="115"/>
        <end position="138"/>
    </location>
</feature>
<dbReference type="PANTHER" id="PTHR10272:SF11">
    <property type="entry name" value="PHOSPHOLIPASE-RELATED"/>
    <property type="match status" value="1"/>
</dbReference>
<proteinExistence type="inferred from homology"/>
<comment type="similarity">
    <text evidence="4">Belongs to the serine esterase family.</text>
</comment>
<protein>
    <recommendedName>
        <fullName evidence="4">Putative phospholipase</fullName>
        <ecNumber evidence="4">3.1.1.47</ecNumber>
    </recommendedName>
</protein>
<dbReference type="PANTHER" id="PTHR10272">
    <property type="entry name" value="PLATELET-ACTIVATING FACTOR ACETYLHYDROLASE"/>
    <property type="match status" value="1"/>
</dbReference>
<evidence type="ECO:0000256" key="3">
    <source>
        <dbReference type="ARBA" id="ARBA00023098"/>
    </source>
</evidence>
<feature type="active site" description="Nucleophile" evidence="5">
    <location>
        <position position="291"/>
    </location>
</feature>
<dbReference type="SUPFAM" id="SSF53474">
    <property type="entry name" value="alpha/beta-Hydrolases"/>
    <property type="match status" value="1"/>
</dbReference>
<dbReference type="Pfam" id="PF03403">
    <property type="entry name" value="PAF-AH_p_II"/>
    <property type="match status" value="1"/>
</dbReference>
<evidence type="ECO:0000256" key="2">
    <source>
        <dbReference type="ARBA" id="ARBA00022963"/>
    </source>
</evidence>
<gene>
    <name evidence="7" type="ORF">RHTO0S_01e12970g</name>
</gene>
<feature type="compositionally biased region" description="Polar residues" evidence="6">
    <location>
        <begin position="341"/>
        <end position="358"/>
    </location>
</feature>
<sequence>MGLIVNSLPKYSGPYPVATADLELAVATPRSFGHAVLKSTKQPALQLDTVLVTLFYPADSTQRGSGKRQHWLQRPLGQTAEGYARFLGQKPWLVKALFWLVGAGVRLPVQADRPLAPKKAEDDTTSEGRSATSSHDTVVDGALAGEKDRFPLVVFSHGLSGTRTTYSQWCGEIASKGYIVAAIEHRDGSGPVSVVRSGDGKERIVDYIRPEHLEWPAGHSPQSAMQFRSSQLSMRLAEITSVLSLMQRLNDGDGGAVAKENRRKEYGEGKSLEGWKGRIDMEKEVTMAGHSFGGATTIQVLRAGATQYPFKRGIALDPWADPIPPAPSPAPPSFSPLSASVSTNTTGSNPAPTTSPSNGNGGKVPLDINVPLLVVNSEAFTLWRQHYSLVRYIVKAVGGGAERWLMTLVGSIHISFSDLPLLLPSYLNPRAGSRVPARLATSRVVEACGEFLSGQGTSGEILGQRVKEGDEDGARDGEGGKDAEGNKRVMEGEVGSMRMHIAGTA</sequence>
<dbReference type="GO" id="GO:0003847">
    <property type="term" value="F:1-alkyl-2-acetylglycerophosphocholine esterase activity"/>
    <property type="evidence" value="ECO:0007669"/>
    <property type="project" value="UniProtKB-UniRule"/>
</dbReference>
<dbReference type="AlphaFoldDB" id="A0A061AL53"/>
<keyword evidence="3 4" id="KW-0443">Lipid metabolism</keyword>
<dbReference type="EC" id="3.1.1.47" evidence="4"/>
<feature type="region of interest" description="Disordered" evidence="6">
    <location>
        <begin position="321"/>
        <end position="362"/>
    </location>
</feature>
<feature type="active site" description="Charge relay system" evidence="5">
    <location>
        <position position="413"/>
    </location>
</feature>
<feature type="compositionally biased region" description="Pro residues" evidence="6">
    <location>
        <begin position="321"/>
        <end position="334"/>
    </location>
</feature>
<evidence type="ECO:0000256" key="5">
    <source>
        <dbReference type="PIRSR" id="PIRSR018169-1"/>
    </source>
</evidence>
<dbReference type="PIRSF" id="PIRSF018169">
    <property type="entry name" value="PAF_acetylhydrolase"/>
    <property type="match status" value="1"/>
</dbReference>
<dbReference type="GO" id="GO:0016042">
    <property type="term" value="P:lipid catabolic process"/>
    <property type="evidence" value="ECO:0007669"/>
    <property type="project" value="UniProtKB-KW"/>
</dbReference>
<dbReference type="OrthoDB" id="2363873at2759"/>
<keyword evidence="1 4" id="KW-0378">Hydrolase</keyword>
<name>A0A061AL53_RHOTO</name>